<keyword evidence="2" id="KW-1185">Reference proteome</keyword>
<dbReference type="Proteomes" id="UP000054144">
    <property type="component" value="Unassembled WGS sequence"/>
</dbReference>
<dbReference type="OrthoDB" id="2690740at2759"/>
<name>A0A0D7AEB6_9AGAR</name>
<gene>
    <name evidence="1" type="ORF">FISHEDRAFT_42721</name>
</gene>
<protein>
    <submittedName>
        <fullName evidence="1">Uncharacterized protein</fullName>
    </submittedName>
</protein>
<sequence>GDDAPTDVHPNNLYVDRSSRVNCTQFVPLAATDMRNHRREHANLCTAMEGVFEWIEESLRTNCPQEFEEIRIFAGVLPCNTNSPVYPFGGFILNFNISTKIHRDHMDVRTGCGVLVIGAHKGGHLCLLEPGIVIGARNGDFIFFLSRDITHFNLHYSGKHASIVFHTDIDSSKWVEGRNGWDNNVYFCGTPGAHIVIRPLCT</sequence>
<dbReference type="AlphaFoldDB" id="A0A0D7AEB6"/>
<organism evidence="1 2">
    <name type="scientific">Fistulina hepatica ATCC 64428</name>
    <dbReference type="NCBI Taxonomy" id="1128425"/>
    <lineage>
        <taxon>Eukaryota</taxon>
        <taxon>Fungi</taxon>
        <taxon>Dikarya</taxon>
        <taxon>Basidiomycota</taxon>
        <taxon>Agaricomycotina</taxon>
        <taxon>Agaricomycetes</taxon>
        <taxon>Agaricomycetidae</taxon>
        <taxon>Agaricales</taxon>
        <taxon>Fistulinaceae</taxon>
        <taxon>Fistulina</taxon>
    </lineage>
</organism>
<dbReference type="Gene3D" id="3.60.130.30">
    <property type="match status" value="1"/>
</dbReference>
<accession>A0A0D7AEB6</accession>
<evidence type="ECO:0000313" key="1">
    <source>
        <dbReference type="EMBL" id="KIY48754.1"/>
    </source>
</evidence>
<proteinExistence type="predicted"/>
<feature type="non-terminal residue" evidence="1">
    <location>
        <position position="1"/>
    </location>
</feature>
<evidence type="ECO:0000313" key="2">
    <source>
        <dbReference type="Proteomes" id="UP000054144"/>
    </source>
</evidence>
<dbReference type="EMBL" id="KN881819">
    <property type="protein sequence ID" value="KIY48754.1"/>
    <property type="molecule type" value="Genomic_DNA"/>
</dbReference>
<reference evidence="1 2" key="1">
    <citation type="journal article" date="2015" name="Fungal Genet. Biol.">
        <title>Evolution of novel wood decay mechanisms in Agaricales revealed by the genome sequences of Fistulina hepatica and Cylindrobasidium torrendii.</title>
        <authorList>
            <person name="Floudas D."/>
            <person name="Held B.W."/>
            <person name="Riley R."/>
            <person name="Nagy L.G."/>
            <person name="Koehler G."/>
            <person name="Ransdell A.S."/>
            <person name="Younus H."/>
            <person name="Chow J."/>
            <person name="Chiniquy J."/>
            <person name="Lipzen A."/>
            <person name="Tritt A."/>
            <person name="Sun H."/>
            <person name="Haridas S."/>
            <person name="LaButti K."/>
            <person name="Ohm R.A."/>
            <person name="Kues U."/>
            <person name="Blanchette R.A."/>
            <person name="Grigoriev I.V."/>
            <person name="Minto R.E."/>
            <person name="Hibbett D.S."/>
        </authorList>
    </citation>
    <scope>NUCLEOTIDE SEQUENCE [LARGE SCALE GENOMIC DNA]</scope>
    <source>
        <strain evidence="1 2">ATCC 64428</strain>
    </source>
</reference>